<organism evidence="2 3">
    <name type="scientific">Elysia crispata</name>
    <name type="common">lettuce slug</name>
    <dbReference type="NCBI Taxonomy" id="231223"/>
    <lineage>
        <taxon>Eukaryota</taxon>
        <taxon>Metazoa</taxon>
        <taxon>Spiralia</taxon>
        <taxon>Lophotrochozoa</taxon>
        <taxon>Mollusca</taxon>
        <taxon>Gastropoda</taxon>
        <taxon>Heterobranchia</taxon>
        <taxon>Euthyneura</taxon>
        <taxon>Panpulmonata</taxon>
        <taxon>Sacoglossa</taxon>
        <taxon>Placobranchoidea</taxon>
        <taxon>Plakobranchidae</taxon>
        <taxon>Elysia</taxon>
    </lineage>
</organism>
<accession>A0AAE1E699</accession>
<protein>
    <recommendedName>
        <fullName evidence="4">G-protein coupled receptors family 1 profile domain-containing protein</fullName>
    </recommendedName>
</protein>
<comment type="caution">
    <text evidence="2">The sequence shown here is derived from an EMBL/GenBank/DDBJ whole genome shotgun (WGS) entry which is preliminary data.</text>
</comment>
<feature type="transmembrane region" description="Helical" evidence="1">
    <location>
        <begin position="119"/>
        <end position="140"/>
    </location>
</feature>
<evidence type="ECO:0000313" key="2">
    <source>
        <dbReference type="EMBL" id="KAK3795811.1"/>
    </source>
</evidence>
<reference evidence="2" key="1">
    <citation type="journal article" date="2023" name="G3 (Bethesda)">
        <title>A reference genome for the long-term kleptoplast-retaining sea slug Elysia crispata morphotype clarki.</title>
        <authorList>
            <person name="Eastman K.E."/>
            <person name="Pendleton A.L."/>
            <person name="Shaikh M.A."/>
            <person name="Suttiyut T."/>
            <person name="Ogas R."/>
            <person name="Tomko P."/>
            <person name="Gavelis G."/>
            <person name="Widhalm J.R."/>
            <person name="Wisecaver J.H."/>
        </authorList>
    </citation>
    <scope>NUCLEOTIDE SEQUENCE</scope>
    <source>
        <strain evidence="2">ECLA1</strain>
    </source>
</reference>
<dbReference type="SUPFAM" id="SSF81321">
    <property type="entry name" value="Family A G protein-coupled receptor-like"/>
    <property type="match status" value="1"/>
</dbReference>
<keyword evidence="3" id="KW-1185">Reference proteome</keyword>
<feature type="transmembrane region" description="Helical" evidence="1">
    <location>
        <begin position="75"/>
        <end position="98"/>
    </location>
</feature>
<feature type="transmembrane region" description="Helical" evidence="1">
    <location>
        <begin position="36"/>
        <end position="55"/>
    </location>
</feature>
<keyword evidence="1" id="KW-0812">Transmembrane</keyword>
<gene>
    <name evidence="2" type="ORF">RRG08_052244</name>
</gene>
<keyword evidence="1" id="KW-0472">Membrane</keyword>
<evidence type="ECO:0000256" key="1">
    <source>
        <dbReference type="SAM" id="Phobius"/>
    </source>
</evidence>
<dbReference type="AlphaFoldDB" id="A0AAE1E699"/>
<proteinExistence type="predicted"/>
<keyword evidence="1" id="KW-1133">Transmembrane helix</keyword>
<evidence type="ECO:0008006" key="4">
    <source>
        <dbReference type="Google" id="ProtNLM"/>
    </source>
</evidence>
<dbReference type="Gene3D" id="1.20.1070.10">
    <property type="entry name" value="Rhodopsin 7-helix transmembrane proteins"/>
    <property type="match status" value="1"/>
</dbReference>
<name>A0AAE1E699_9GAST</name>
<evidence type="ECO:0000313" key="3">
    <source>
        <dbReference type="Proteomes" id="UP001283361"/>
    </source>
</evidence>
<dbReference type="EMBL" id="JAWDGP010000981">
    <property type="protein sequence ID" value="KAK3795811.1"/>
    <property type="molecule type" value="Genomic_DNA"/>
</dbReference>
<sequence>MTQESPHNIVLIFFTNVTETNLHYITPTISDPLSRIIVYINGYILTIIVGAADIFTNTANISVYLKMGLSETTNINFFSLSIFDLLISATAVLVQLTYNPPVSVMKLPSGAPVSELRMAACYIMYPCMSYSVCITAFLSVERCLCISTPLRVKIVF</sequence>
<dbReference type="Proteomes" id="UP001283361">
    <property type="component" value="Unassembled WGS sequence"/>
</dbReference>